<evidence type="ECO:0000313" key="2">
    <source>
        <dbReference type="EMBL" id="MFC0678545.1"/>
    </source>
</evidence>
<gene>
    <name evidence="2" type="ORF">ACFFGH_11915</name>
</gene>
<dbReference type="RefSeq" id="WP_386668495.1">
    <property type="nucleotide sequence ID" value="NZ_JBHLTG010000002.1"/>
</dbReference>
<name>A0ABV6RNH5_9GAMM</name>
<dbReference type="InterPro" id="IPR002934">
    <property type="entry name" value="Polymerase_NTP_transf_dom"/>
</dbReference>
<dbReference type="Proteomes" id="UP001589896">
    <property type="component" value="Unassembled WGS sequence"/>
</dbReference>
<accession>A0ABV6RNH5</accession>
<feature type="domain" description="Polymerase nucleotidyl transferase" evidence="1">
    <location>
        <begin position="14"/>
        <end position="71"/>
    </location>
</feature>
<sequence>MDGGIDRDGFAEAVATRLGTLHSVEAVTLGGSRAEGTHRPDSDWDFAVYYRGDFEPENLRSLAGREGWEGEISEIGGWGGGVFNGGAWLTIGGRQVDVHYRDLDAVEAEIRRTEAGEFHIEPLMFHLAGIPSYLVVGELAMNRVLSGSLPKPEYPEQLRRTAGAGWAGRAEMTLRYAEHSHAPAGRLAQCTAQLVVAATEYAHAILAARGEWTTNEKRMLDRAGLRGIDDIVAGATPDPMSLRSAVTATRELGRARL</sequence>
<proteinExistence type="predicted"/>
<reference evidence="2 3" key="1">
    <citation type="submission" date="2024-09" db="EMBL/GenBank/DDBJ databases">
        <authorList>
            <person name="Sun Q."/>
            <person name="Mori K."/>
        </authorList>
    </citation>
    <scope>NUCLEOTIDE SEQUENCE [LARGE SCALE GENOMIC DNA]</scope>
    <source>
        <strain evidence="2 3">KCTC 23076</strain>
    </source>
</reference>
<dbReference type="EMBL" id="JBHLTG010000002">
    <property type="protein sequence ID" value="MFC0678545.1"/>
    <property type="molecule type" value="Genomic_DNA"/>
</dbReference>
<keyword evidence="3" id="KW-1185">Reference proteome</keyword>
<protein>
    <submittedName>
        <fullName evidence="2">Nucleotidyltransferase domain-containing protein</fullName>
    </submittedName>
</protein>
<dbReference type="Pfam" id="PF01909">
    <property type="entry name" value="NTP_transf_2"/>
    <property type="match status" value="1"/>
</dbReference>
<comment type="caution">
    <text evidence="2">The sequence shown here is derived from an EMBL/GenBank/DDBJ whole genome shotgun (WGS) entry which is preliminary data.</text>
</comment>
<organism evidence="2 3">
    <name type="scientific">Lysobacter korlensis</name>
    <dbReference type="NCBI Taxonomy" id="553636"/>
    <lineage>
        <taxon>Bacteria</taxon>
        <taxon>Pseudomonadati</taxon>
        <taxon>Pseudomonadota</taxon>
        <taxon>Gammaproteobacteria</taxon>
        <taxon>Lysobacterales</taxon>
        <taxon>Lysobacteraceae</taxon>
        <taxon>Lysobacter</taxon>
    </lineage>
</organism>
<dbReference type="Gene3D" id="3.30.460.10">
    <property type="entry name" value="Beta Polymerase, domain 2"/>
    <property type="match status" value="1"/>
</dbReference>
<dbReference type="InterPro" id="IPR043519">
    <property type="entry name" value="NT_sf"/>
</dbReference>
<evidence type="ECO:0000259" key="1">
    <source>
        <dbReference type="Pfam" id="PF01909"/>
    </source>
</evidence>
<evidence type="ECO:0000313" key="3">
    <source>
        <dbReference type="Proteomes" id="UP001589896"/>
    </source>
</evidence>
<dbReference type="SUPFAM" id="SSF81301">
    <property type="entry name" value="Nucleotidyltransferase"/>
    <property type="match status" value="1"/>
</dbReference>
<dbReference type="CDD" id="cd05403">
    <property type="entry name" value="NT_KNTase_like"/>
    <property type="match status" value="1"/>
</dbReference>